<dbReference type="PANTHER" id="PTHR13678:SF25">
    <property type="entry name" value="EG:115C2.5 PROTEIN"/>
    <property type="match status" value="1"/>
</dbReference>
<comment type="function">
    <text evidence="6">Component of the ESCRT-I complex, a regulator of vesicular trafficking process. Required for the sorting of endocytic ubiquitinated cargos into multivesicular bodies. May be involved in cell growth and differentiation.</text>
</comment>
<organism evidence="11 12">
    <name type="scientific">Stomoxys calcitrans</name>
    <name type="common">Stable fly</name>
    <name type="synonym">Conops calcitrans</name>
    <dbReference type="NCBI Taxonomy" id="35570"/>
    <lineage>
        <taxon>Eukaryota</taxon>
        <taxon>Metazoa</taxon>
        <taxon>Ecdysozoa</taxon>
        <taxon>Arthropoda</taxon>
        <taxon>Hexapoda</taxon>
        <taxon>Insecta</taxon>
        <taxon>Pterygota</taxon>
        <taxon>Neoptera</taxon>
        <taxon>Endopterygota</taxon>
        <taxon>Diptera</taxon>
        <taxon>Brachycera</taxon>
        <taxon>Muscomorpha</taxon>
        <taxon>Muscoidea</taxon>
        <taxon>Muscidae</taxon>
        <taxon>Stomoxys</taxon>
    </lineage>
</organism>
<evidence type="ECO:0000256" key="7">
    <source>
        <dbReference type="PROSITE-ProRule" id="PRU00646"/>
    </source>
</evidence>
<gene>
    <name evidence="11" type="primary">106084223</name>
</gene>
<dbReference type="GO" id="GO:0043162">
    <property type="term" value="P:ubiquitin-dependent protein catabolic process via the multivesicular body sorting pathway"/>
    <property type="evidence" value="ECO:0007669"/>
    <property type="project" value="TreeGrafter"/>
</dbReference>
<dbReference type="AlphaFoldDB" id="A0A1I8NQ93"/>
<sequence length="351" mass="39950">MLMRGIPFNNLEYRRRQIDTLKVFNDNVVEVSELSEYCVHFESGGRNFILTVLLGLNFPNERPKLLLSPIIQHSWINASSGEIEKAPGLLNYSPHSDLGRVVQAIIREFERFPPQIIQSHSPIAHNNASSAHVNTPHVHHYQPLQVAKSLDSGTSSGASNSTNSSKETSPNDPTKHTSPRLNDSNFPNLSTLSLDELKQLDNDDEFFDDFIEEMSVVQQLNEELDSMINQVENISKENESKETHLVELKRKLSDDVTTLKNLGEKCDQLNKKYLKKTEEYNPQHIRELLQIAASNADTECERHVEQFLNGKIDVQTFLQNYTHSKKLSSERKAKEERLGHQLLELERAGGI</sequence>
<evidence type="ECO:0000256" key="6">
    <source>
        <dbReference type="ARBA" id="ARBA00025010"/>
    </source>
</evidence>
<comment type="similarity">
    <text evidence="2">Belongs to the VPS37 family.</text>
</comment>
<evidence type="ECO:0000256" key="3">
    <source>
        <dbReference type="ARBA" id="ARBA00022448"/>
    </source>
</evidence>
<evidence type="ECO:0000256" key="9">
    <source>
        <dbReference type="SAM" id="MobiDB-lite"/>
    </source>
</evidence>
<dbReference type="SUPFAM" id="SSF54495">
    <property type="entry name" value="UBC-like"/>
    <property type="match status" value="1"/>
</dbReference>
<dbReference type="PROSITE" id="PS51314">
    <property type="entry name" value="VPS37_C"/>
    <property type="match status" value="1"/>
</dbReference>
<dbReference type="GO" id="GO:0006623">
    <property type="term" value="P:protein targeting to vacuole"/>
    <property type="evidence" value="ECO:0007669"/>
    <property type="project" value="TreeGrafter"/>
</dbReference>
<dbReference type="STRING" id="35570.A0A1I8NQ93"/>
<dbReference type="KEGG" id="scac:106084223"/>
<evidence type="ECO:0000256" key="2">
    <source>
        <dbReference type="ARBA" id="ARBA00007617"/>
    </source>
</evidence>
<dbReference type="GO" id="GO:0006612">
    <property type="term" value="P:protein targeting to membrane"/>
    <property type="evidence" value="ECO:0007669"/>
    <property type="project" value="TreeGrafter"/>
</dbReference>
<evidence type="ECO:0000313" key="12">
    <source>
        <dbReference type="Proteomes" id="UP000095300"/>
    </source>
</evidence>
<feature type="compositionally biased region" description="Low complexity" evidence="9">
    <location>
        <begin position="152"/>
        <end position="165"/>
    </location>
</feature>
<evidence type="ECO:0000313" key="11">
    <source>
        <dbReference type="EnsemblMetazoa" id="SCAU001091-PA"/>
    </source>
</evidence>
<dbReference type="GO" id="GO:0000813">
    <property type="term" value="C:ESCRT I complex"/>
    <property type="evidence" value="ECO:0007669"/>
    <property type="project" value="TreeGrafter"/>
</dbReference>
<dbReference type="VEuPathDB" id="VectorBase:SCAU001091"/>
<dbReference type="PANTHER" id="PTHR13678">
    <property type="entry name" value="VACUOLAR PROTEIN SORTING-ASSOCIATED PROTEIN 37"/>
    <property type="match status" value="1"/>
</dbReference>
<keyword evidence="3 7" id="KW-0813">Transport</keyword>
<proteinExistence type="inferred from homology"/>
<dbReference type="EnsemblMetazoa" id="SCAU001091-RA">
    <property type="protein sequence ID" value="SCAU001091-PA"/>
    <property type="gene ID" value="SCAU001091"/>
</dbReference>
<keyword evidence="5 7" id="KW-0653">Protein transport</keyword>
<keyword evidence="12" id="KW-1185">Reference proteome</keyword>
<keyword evidence="4" id="KW-0967">Endosome</keyword>
<feature type="domain" description="VPS37 C-terminal" evidence="10">
    <location>
        <begin position="263"/>
        <end position="351"/>
    </location>
</feature>
<dbReference type="InterPro" id="IPR016135">
    <property type="entry name" value="UBQ-conjugating_enzyme/RWD"/>
</dbReference>
<keyword evidence="8" id="KW-0175">Coiled coil</keyword>
<feature type="region of interest" description="Disordered" evidence="9">
    <location>
        <begin position="150"/>
        <end position="188"/>
    </location>
</feature>
<comment type="subcellular location">
    <subcellularLocation>
        <location evidence="1">Late endosome membrane</location>
        <topology evidence="1">Peripheral membrane protein</topology>
    </subcellularLocation>
</comment>
<feature type="coiled-coil region" evidence="8">
    <location>
        <begin position="217"/>
        <end position="279"/>
    </location>
</feature>
<name>A0A1I8NQ93_STOCA</name>
<evidence type="ECO:0000256" key="8">
    <source>
        <dbReference type="SAM" id="Coils"/>
    </source>
</evidence>
<feature type="compositionally biased region" description="Polar residues" evidence="9">
    <location>
        <begin position="179"/>
        <end position="188"/>
    </location>
</feature>
<evidence type="ECO:0000259" key="10">
    <source>
        <dbReference type="PROSITE" id="PS51314"/>
    </source>
</evidence>
<evidence type="ECO:0000256" key="4">
    <source>
        <dbReference type="ARBA" id="ARBA00022753"/>
    </source>
</evidence>
<accession>A0A1I8NQ93</accession>
<evidence type="ECO:0000256" key="1">
    <source>
        <dbReference type="ARBA" id="ARBA00004633"/>
    </source>
</evidence>
<evidence type="ECO:0000256" key="5">
    <source>
        <dbReference type="ARBA" id="ARBA00022927"/>
    </source>
</evidence>
<dbReference type="Proteomes" id="UP000095300">
    <property type="component" value="Unassembled WGS sequence"/>
</dbReference>
<reference evidence="11" key="1">
    <citation type="submission" date="2020-05" db="UniProtKB">
        <authorList>
            <consortium name="EnsemblMetazoa"/>
        </authorList>
    </citation>
    <scope>IDENTIFICATION</scope>
    <source>
        <strain evidence="11">USDA</strain>
    </source>
</reference>
<dbReference type="Pfam" id="PF07200">
    <property type="entry name" value="Mod_r"/>
    <property type="match status" value="1"/>
</dbReference>
<dbReference type="GO" id="GO:0031902">
    <property type="term" value="C:late endosome membrane"/>
    <property type="evidence" value="ECO:0007669"/>
    <property type="project" value="UniProtKB-SubCell"/>
</dbReference>
<protein>
    <recommendedName>
        <fullName evidence="10">VPS37 C-terminal domain-containing protein</fullName>
    </recommendedName>
</protein>
<dbReference type="InterPro" id="IPR009851">
    <property type="entry name" value="Mod_r"/>
</dbReference>
<dbReference type="OrthoDB" id="10260857at2759"/>